<accession>A0A8J5MZV4</accession>
<feature type="compositionally biased region" description="Polar residues" evidence="2">
    <location>
        <begin position="423"/>
        <end position="436"/>
    </location>
</feature>
<sequence length="1082" mass="121417">MNRLRKEDDFSDMANMSRAIHPVAEPPTVAIPTVMKYKIPKETEFDHAYEVVVALELGYKNIKFSVKPNLVGDLILSPQDHNTAKILSEVSNLNGKAIKIIPLDPEEKTTRMVLLRYPLELPVEVVTKHSKVTKAERCVTSRDKAQTRQVLVDIKGTVPEEVDLGNWGTYKLRPFVPEPLRCYKCQKFGHHQSRCHKNKHKDGTITTAKCPNCGKKHHAWSTSCPERRERMKVAMAKVQNRTEAPQSTFVWGQQRQNKVNPTPTPPQLLQDKIEDTGTKSVHAENHDKPVDSSTAAPELCSSKRTEHSSIGGEHHIAWDTATPSGDHPTEYTPACQSTSGIHRRTNKTDDHYYDSDFLYDNTETRYQHRKYNKRSYDTAHRKDAGRPDPQNSTTTSETDDALETDIRLEEELAIQEITENRETSSPLQQITRNRTTNTDHKSDSTLKREDNTPEIPPPAPPSEQVPKKQPPLLTDEEENDSTMNAGSNYSTIDEETMTIAPPPCNLKITQWNIQGLSNKRHTVQAAASAKNIDVFILQETLMSKDQQFRLPGYQQYSVPKGPNSHGSMILVRATIPSSEVEPVHCGDGVEAQAIRIHLANDSLVVYNIYKPPTKRLEAGELLTQATQELMHIAGDFNAHHPTINSTTRMNLDGRHLVELLTDVPEITLINTGEPTHILGGTLDLAFISTELVPVAQWEVDDELTSDHFATTTTLRMELLPPPPPERLTACFATKLITRAREGDIKNGLLRALNLNRDVFNKKTWLLCAADAVNRLKLKDTILSKGPDTMSQDYSTPAPWEFPPAVFNILQTGTRKADYSLLTCADEMQLRQQLSTDESRSTATTLPPPRHAIHPSPNTEKHVTDTSPNQDAIFGKDVLVTERGMYVRFMPSFAASTAIARDIYNRFVSSSVEVQKAILPEYIHYYMTAMSWLRIINLKRNNGDTRTQREDELFSAARHVSFCIPAPMYLYIRGIGNFITGTRKHLYPEFPPLPEDLANQTHGGYYSPFTVDTHNLFEEIPCLGVHAEAIKQAFSNADPGPYSSSLQTDALAPTQNLLGFSDPKLSSLAEQQELLPNTSLKPS</sequence>
<dbReference type="GO" id="GO:0003676">
    <property type="term" value="F:nucleic acid binding"/>
    <property type="evidence" value="ECO:0007669"/>
    <property type="project" value="InterPro"/>
</dbReference>
<comment type="caution">
    <text evidence="4">The sequence shown here is derived from an EMBL/GenBank/DDBJ whole genome shotgun (WGS) entry which is preliminary data.</text>
</comment>
<dbReference type="AlphaFoldDB" id="A0A8J5MZV4"/>
<evidence type="ECO:0000313" key="5">
    <source>
        <dbReference type="Proteomes" id="UP000747542"/>
    </source>
</evidence>
<dbReference type="InterPro" id="IPR036875">
    <property type="entry name" value="Znf_CCHC_sf"/>
</dbReference>
<feature type="compositionally biased region" description="Basic and acidic residues" evidence="2">
    <location>
        <begin position="301"/>
        <end position="317"/>
    </location>
</feature>
<feature type="region of interest" description="Disordered" evidence="2">
    <location>
        <begin position="416"/>
        <end position="488"/>
    </location>
</feature>
<proteinExistence type="predicted"/>
<name>A0A8J5MZV4_HOMAM</name>
<dbReference type="InterPro" id="IPR036691">
    <property type="entry name" value="Endo/exonu/phosph_ase_sf"/>
</dbReference>
<keyword evidence="1" id="KW-0479">Metal-binding</keyword>
<keyword evidence="1" id="KW-0863">Zinc-finger</keyword>
<keyword evidence="4" id="KW-0695">RNA-directed DNA polymerase</keyword>
<protein>
    <submittedName>
        <fullName evidence="4">RNA-directed DNA polymerase from mobile element jockey-like 1</fullName>
    </submittedName>
</protein>
<gene>
    <name evidence="4" type="ORF">Hamer_G026899</name>
</gene>
<feature type="compositionally biased region" description="Polar residues" evidence="2">
    <location>
        <begin position="832"/>
        <end position="844"/>
    </location>
</feature>
<dbReference type="Proteomes" id="UP000747542">
    <property type="component" value="Unassembled WGS sequence"/>
</dbReference>
<feature type="region of interest" description="Disordered" evidence="2">
    <location>
        <begin position="368"/>
        <end position="404"/>
    </location>
</feature>
<dbReference type="Gene3D" id="3.60.10.10">
    <property type="entry name" value="Endonuclease/exonuclease/phosphatase"/>
    <property type="match status" value="1"/>
</dbReference>
<evidence type="ECO:0000256" key="1">
    <source>
        <dbReference type="PROSITE-ProRule" id="PRU00047"/>
    </source>
</evidence>
<evidence type="ECO:0000256" key="2">
    <source>
        <dbReference type="SAM" id="MobiDB-lite"/>
    </source>
</evidence>
<keyword evidence="1" id="KW-0862">Zinc</keyword>
<dbReference type="GO" id="GO:0008270">
    <property type="term" value="F:zinc ion binding"/>
    <property type="evidence" value="ECO:0007669"/>
    <property type="project" value="UniProtKB-KW"/>
</dbReference>
<reference evidence="4" key="1">
    <citation type="journal article" date="2021" name="Sci. Adv.">
        <title>The American lobster genome reveals insights on longevity, neural, and immune adaptations.</title>
        <authorList>
            <person name="Polinski J.M."/>
            <person name="Zimin A.V."/>
            <person name="Clark K.F."/>
            <person name="Kohn A.B."/>
            <person name="Sadowski N."/>
            <person name="Timp W."/>
            <person name="Ptitsyn A."/>
            <person name="Khanna P."/>
            <person name="Romanova D.Y."/>
            <person name="Williams P."/>
            <person name="Greenwood S.J."/>
            <person name="Moroz L.L."/>
            <person name="Walt D.R."/>
            <person name="Bodnar A.G."/>
        </authorList>
    </citation>
    <scope>NUCLEOTIDE SEQUENCE</scope>
    <source>
        <strain evidence="4">GMGI-L3</strain>
    </source>
</reference>
<dbReference type="GO" id="GO:0003964">
    <property type="term" value="F:RNA-directed DNA polymerase activity"/>
    <property type="evidence" value="ECO:0007669"/>
    <property type="project" value="UniProtKB-KW"/>
</dbReference>
<evidence type="ECO:0000259" key="3">
    <source>
        <dbReference type="PROSITE" id="PS50158"/>
    </source>
</evidence>
<dbReference type="Pfam" id="PF03372">
    <property type="entry name" value="Exo_endo_phos"/>
    <property type="match status" value="1"/>
</dbReference>
<evidence type="ECO:0000313" key="4">
    <source>
        <dbReference type="EMBL" id="KAG7169759.1"/>
    </source>
</evidence>
<dbReference type="InterPro" id="IPR001878">
    <property type="entry name" value="Znf_CCHC"/>
</dbReference>
<feature type="compositionally biased region" description="Pro residues" evidence="2">
    <location>
        <begin position="454"/>
        <end position="463"/>
    </location>
</feature>
<keyword evidence="5" id="KW-1185">Reference proteome</keyword>
<feature type="region of interest" description="Disordered" evidence="2">
    <location>
        <begin position="832"/>
        <end position="869"/>
    </location>
</feature>
<feature type="domain" description="CCHC-type" evidence="3">
    <location>
        <begin position="181"/>
        <end position="195"/>
    </location>
</feature>
<dbReference type="Gene3D" id="4.10.60.10">
    <property type="entry name" value="Zinc finger, CCHC-type"/>
    <property type="match status" value="1"/>
</dbReference>
<dbReference type="PROSITE" id="PS50158">
    <property type="entry name" value="ZF_CCHC"/>
    <property type="match status" value="1"/>
</dbReference>
<keyword evidence="4" id="KW-0808">Transferase</keyword>
<dbReference type="SUPFAM" id="SSF57756">
    <property type="entry name" value="Retrovirus zinc finger-like domains"/>
    <property type="match status" value="1"/>
</dbReference>
<dbReference type="SUPFAM" id="SSF56219">
    <property type="entry name" value="DNase I-like"/>
    <property type="match status" value="1"/>
</dbReference>
<feature type="region of interest" description="Disordered" evidence="2">
    <location>
        <begin position="282"/>
        <end position="354"/>
    </location>
</feature>
<feature type="compositionally biased region" description="Basic and acidic residues" evidence="2">
    <location>
        <begin position="374"/>
        <end position="386"/>
    </location>
</feature>
<organism evidence="4 5">
    <name type="scientific">Homarus americanus</name>
    <name type="common">American lobster</name>
    <dbReference type="NCBI Taxonomy" id="6706"/>
    <lineage>
        <taxon>Eukaryota</taxon>
        <taxon>Metazoa</taxon>
        <taxon>Ecdysozoa</taxon>
        <taxon>Arthropoda</taxon>
        <taxon>Crustacea</taxon>
        <taxon>Multicrustacea</taxon>
        <taxon>Malacostraca</taxon>
        <taxon>Eumalacostraca</taxon>
        <taxon>Eucarida</taxon>
        <taxon>Decapoda</taxon>
        <taxon>Pleocyemata</taxon>
        <taxon>Astacidea</taxon>
        <taxon>Nephropoidea</taxon>
        <taxon>Nephropidae</taxon>
        <taxon>Homarus</taxon>
    </lineage>
</organism>
<dbReference type="InterPro" id="IPR005135">
    <property type="entry name" value="Endo/exonuclease/phosphatase"/>
</dbReference>
<dbReference type="EMBL" id="JAHLQT010015615">
    <property type="protein sequence ID" value="KAG7169759.1"/>
    <property type="molecule type" value="Genomic_DNA"/>
</dbReference>
<keyword evidence="4" id="KW-0548">Nucleotidyltransferase</keyword>
<feature type="compositionally biased region" description="Basic and acidic residues" evidence="2">
    <location>
        <begin position="437"/>
        <end position="451"/>
    </location>
</feature>